<organism evidence="1 2">
    <name type="scientific">Diatraea saccharalis</name>
    <name type="common">sugarcane borer</name>
    <dbReference type="NCBI Taxonomy" id="40085"/>
    <lineage>
        <taxon>Eukaryota</taxon>
        <taxon>Metazoa</taxon>
        <taxon>Ecdysozoa</taxon>
        <taxon>Arthropoda</taxon>
        <taxon>Hexapoda</taxon>
        <taxon>Insecta</taxon>
        <taxon>Pterygota</taxon>
        <taxon>Neoptera</taxon>
        <taxon>Endopterygota</taxon>
        <taxon>Lepidoptera</taxon>
        <taxon>Glossata</taxon>
        <taxon>Ditrysia</taxon>
        <taxon>Pyraloidea</taxon>
        <taxon>Crambidae</taxon>
        <taxon>Crambinae</taxon>
        <taxon>Diatraea</taxon>
    </lineage>
</organism>
<protein>
    <submittedName>
        <fullName evidence="1">Uncharacterized protein</fullName>
    </submittedName>
</protein>
<dbReference type="OrthoDB" id="7463981at2759"/>
<keyword evidence="2" id="KW-1185">Reference proteome</keyword>
<reference evidence="1" key="2">
    <citation type="submission" date="2022-10" db="EMBL/GenBank/DDBJ databases">
        <authorList>
            <consortium name="ENA_rothamsted_submissions"/>
            <consortium name="culmorum"/>
            <person name="King R."/>
        </authorList>
    </citation>
    <scope>NUCLEOTIDE SEQUENCE</scope>
</reference>
<sequence length="122" mass="13525">MASNENSVSTKEFLDIEKTCDAYKDSDEEIKMILSEINKLSGNNNNCNMIEDDMDDVGLILKRAEDIALETENLLQKSPIASVLNNDSATPAIPQIKVSKPSQIIEHVEESSVLQIKVCKKT</sequence>
<evidence type="ECO:0000313" key="1">
    <source>
        <dbReference type="EMBL" id="CAG9788801.1"/>
    </source>
</evidence>
<evidence type="ECO:0000313" key="2">
    <source>
        <dbReference type="Proteomes" id="UP001153714"/>
    </source>
</evidence>
<name>A0A9N9R3E8_9NEOP</name>
<reference evidence="1" key="1">
    <citation type="submission" date="2021-12" db="EMBL/GenBank/DDBJ databases">
        <authorList>
            <person name="King R."/>
        </authorList>
    </citation>
    <scope>NUCLEOTIDE SEQUENCE</scope>
</reference>
<gene>
    <name evidence="1" type="ORF">DIATSA_LOCUS6587</name>
</gene>
<dbReference type="AlphaFoldDB" id="A0A9N9R3E8"/>
<dbReference type="EMBL" id="OU893333">
    <property type="protein sequence ID" value="CAG9788801.1"/>
    <property type="molecule type" value="Genomic_DNA"/>
</dbReference>
<proteinExistence type="predicted"/>
<dbReference type="Proteomes" id="UP001153714">
    <property type="component" value="Chromosome 2"/>
</dbReference>
<accession>A0A9N9R3E8</accession>